<dbReference type="EMBL" id="KN846960">
    <property type="protein sequence ID" value="KIW65629.1"/>
    <property type="molecule type" value="Genomic_DNA"/>
</dbReference>
<comment type="catalytic activity">
    <reaction evidence="8">
        <text>succinate semialdehyde + NAD(+) + H2O = succinate + NADH + 2 H(+)</text>
        <dbReference type="Rhea" id="RHEA:13217"/>
        <dbReference type="ChEBI" id="CHEBI:15377"/>
        <dbReference type="ChEBI" id="CHEBI:15378"/>
        <dbReference type="ChEBI" id="CHEBI:30031"/>
        <dbReference type="ChEBI" id="CHEBI:57540"/>
        <dbReference type="ChEBI" id="CHEBI:57706"/>
        <dbReference type="ChEBI" id="CHEBI:57945"/>
        <dbReference type="EC" id="1.2.1.16"/>
    </reaction>
</comment>
<dbReference type="InterPro" id="IPR016160">
    <property type="entry name" value="Ald_DH_CS_CYS"/>
</dbReference>
<dbReference type="EC" id="1.2.1.16" evidence="9"/>
<dbReference type="AlphaFoldDB" id="A0A0D2G0I9"/>
<comment type="catalytic activity">
    <reaction evidence="7">
        <text>succinate semialdehyde + NADP(+) + H2O = succinate + NADPH + 2 H(+)</text>
        <dbReference type="Rhea" id="RHEA:13213"/>
        <dbReference type="ChEBI" id="CHEBI:15377"/>
        <dbReference type="ChEBI" id="CHEBI:15378"/>
        <dbReference type="ChEBI" id="CHEBI:30031"/>
        <dbReference type="ChEBI" id="CHEBI:57706"/>
        <dbReference type="ChEBI" id="CHEBI:57783"/>
        <dbReference type="ChEBI" id="CHEBI:58349"/>
        <dbReference type="EC" id="1.2.1.16"/>
    </reaction>
</comment>
<evidence type="ECO:0000256" key="5">
    <source>
        <dbReference type="ARBA" id="ARBA00023002"/>
    </source>
</evidence>
<dbReference type="FunFam" id="3.40.309.10:FF:000004">
    <property type="entry name" value="Succinate-semialdehyde dehydrogenase I"/>
    <property type="match status" value="1"/>
</dbReference>
<dbReference type="PROSITE" id="PS00687">
    <property type="entry name" value="ALDEHYDE_DEHYDR_GLU"/>
    <property type="match status" value="1"/>
</dbReference>
<dbReference type="Pfam" id="PF00171">
    <property type="entry name" value="Aldedh"/>
    <property type="match status" value="1"/>
</dbReference>
<evidence type="ECO:0000313" key="14">
    <source>
        <dbReference type="Proteomes" id="UP000054266"/>
    </source>
</evidence>
<feature type="domain" description="Aldehyde dehydrogenase" evidence="12">
    <location>
        <begin position="32"/>
        <end position="493"/>
    </location>
</feature>
<comment type="pathway">
    <text evidence="1">Amino-acid degradation; 4-aminobutanoate degradation.</text>
</comment>
<evidence type="ECO:0000256" key="6">
    <source>
        <dbReference type="ARBA" id="ARBA00030806"/>
    </source>
</evidence>
<evidence type="ECO:0000256" key="10">
    <source>
        <dbReference type="PROSITE-ProRule" id="PRU10007"/>
    </source>
</evidence>
<dbReference type="GO" id="GO:0004777">
    <property type="term" value="F:succinate-semialdehyde dehydrogenase (NAD+) activity"/>
    <property type="evidence" value="ECO:0007669"/>
    <property type="project" value="UniProtKB-EC"/>
</dbReference>
<evidence type="ECO:0000256" key="11">
    <source>
        <dbReference type="RuleBase" id="RU003345"/>
    </source>
</evidence>
<name>A0A0D2G0I9_9EURO</name>
<dbReference type="InterPro" id="IPR029510">
    <property type="entry name" value="Ald_DH_CS_GLU"/>
</dbReference>
<dbReference type="PROSITE" id="PS00070">
    <property type="entry name" value="ALDEHYDE_DEHYDR_CYS"/>
    <property type="match status" value="1"/>
</dbReference>
<proteinExistence type="inferred from homology"/>
<sequence>MGSLGSFQQTKSLADVKNKKLLHYKGFIDGQWADAASGKTFDLIDPGTGESIATFPEMGAADVARAIESASQEFATWKNTSGRERARMLRKWNDLCLENTEDFALIITLETGKPLYEARAEVIYACSFLEWFAGEAERTHGENILTANRKQRLVTMKQPIGVVGCLMPWNYPMAMITRKASAAIAAGCTTIWKPAGETPLSAGAMAVLAMEAGIPARVIQIITSLTTVAEVGKEICANKLVKKISFTGSTRVGSLLMEQCAPTVKKLSLELGGNSPFIVFDDADVDVAVEAAVMAKFRNTGQTCVAANRIFVQDGIYDRFAKALSSTISTFKIGPGTQDGVFVGPLTHANVLSKVLTHIEEAKSNGGKIILGGSRVEGTKGYYVQPTIIADMPRGTITERDEVFGPVIPLYRFHTEEEVIELANNVDVGLGAFVMTSSMPRQWRVTEALEVGVVGVNIGLLSAAENPFGGVKQSGFGREGGRQGIDEYLILKSMFLNVASG</sequence>
<feature type="active site" evidence="10">
    <location>
        <position position="270"/>
    </location>
</feature>
<dbReference type="FunFam" id="3.40.605.10:FF:000026">
    <property type="entry name" value="Aldehyde dehydrogenase, putative"/>
    <property type="match status" value="1"/>
</dbReference>
<protein>
    <recommendedName>
        <fullName evidence="4">Succinate-semialdehyde dehydrogenase, mitochondrial</fullName>
        <ecNumber evidence="9">1.2.1.16</ecNumber>
        <ecNumber evidence="3">1.2.1.24</ecNumber>
    </recommendedName>
    <alternativeName>
        <fullName evidence="6">NAD(+)-dependent succinic semialdehyde dehydrogenase</fullName>
    </alternativeName>
</protein>
<dbReference type="InterPro" id="IPR016163">
    <property type="entry name" value="Ald_DH_C"/>
</dbReference>
<dbReference type="GO" id="GO:0009450">
    <property type="term" value="P:gamma-aminobutyric acid catabolic process"/>
    <property type="evidence" value="ECO:0007669"/>
    <property type="project" value="TreeGrafter"/>
</dbReference>
<evidence type="ECO:0000256" key="4">
    <source>
        <dbReference type="ARBA" id="ARBA00019842"/>
    </source>
</evidence>
<dbReference type="GO" id="GO:0046394">
    <property type="term" value="P:carboxylic acid biosynthetic process"/>
    <property type="evidence" value="ECO:0007669"/>
    <property type="project" value="UniProtKB-ARBA"/>
</dbReference>
<dbReference type="FunFam" id="3.40.605.10:FF:000005">
    <property type="entry name" value="Succinate-semialdehyde dehydrogenase I"/>
    <property type="match status" value="1"/>
</dbReference>
<dbReference type="InterPro" id="IPR015590">
    <property type="entry name" value="Aldehyde_DH_dom"/>
</dbReference>
<dbReference type="EC" id="1.2.1.24" evidence="3"/>
<dbReference type="GO" id="GO:0005737">
    <property type="term" value="C:cytoplasm"/>
    <property type="evidence" value="ECO:0007669"/>
    <property type="project" value="TreeGrafter"/>
</dbReference>
<keyword evidence="14" id="KW-1185">Reference proteome</keyword>
<dbReference type="STRING" id="5601.A0A0D2G0I9"/>
<dbReference type="Gene3D" id="3.40.309.10">
    <property type="entry name" value="Aldehyde Dehydrogenase, Chain A, domain 2"/>
    <property type="match status" value="1"/>
</dbReference>
<dbReference type="CDD" id="cd07103">
    <property type="entry name" value="ALDH_F5_SSADH_GabD"/>
    <property type="match status" value="1"/>
</dbReference>
<organism evidence="13 14">
    <name type="scientific">Phialophora macrospora</name>
    <dbReference type="NCBI Taxonomy" id="1851006"/>
    <lineage>
        <taxon>Eukaryota</taxon>
        <taxon>Fungi</taxon>
        <taxon>Dikarya</taxon>
        <taxon>Ascomycota</taxon>
        <taxon>Pezizomycotina</taxon>
        <taxon>Eurotiomycetes</taxon>
        <taxon>Chaetothyriomycetidae</taxon>
        <taxon>Chaetothyriales</taxon>
        <taxon>Herpotrichiellaceae</taxon>
        <taxon>Phialophora</taxon>
    </lineage>
</organism>
<dbReference type="InterPro" id="IPR050740">
    <property type="entry name" value="Aldehyde_DH_Superfamily"/>
</dbReference>
<dbReference type="SUPFAM" id="SSF53720">
    <property type="entry name" value="ALDH-like"/>
    <property type="match status" value="1"/>
</dbReference>
<evidence type="ECO:0000256" key="9">
    <source>
        <dbReference type="ARBA" id="ARBA00067047"/>
    </source>
</evidence>
<evidence type="ECO:0000256" key="2">
    <source>
        <dbReference type="ARBA" id="ARBA00009986"/>
    </source>
</evidence>
<dbReference type="InterPro" id="IPR016161">
    <property type="entry name" value="Ald_DH/histidinol_DH"/>
</dbReference>
<comment type="similarity">
    <text evidence="2 11">Belongs to the aldehyde dehydrogenase family.</text>
</comment>
<evidence type="ECO:0000256" key="8">
    <source>
        <dbReference type="ARBA" id="ARBA00052698"/>
    </source>
</evidence>
<dbReference type="GO" id="GO:0004030">
    <property type="term" value="F:aldehyde dehydrogenase [NAD(P)+] activity"/>
    <property type="evidence" value="ECO:0007669"/>
    <property type="project" value="UniProtKB-ARBA"/>
</dbReference>
<dbReference type="Gene3D" id="3.40.605.10">
    <property type="entry name" value="Aldehyde Dehydrogenase, Chain A, domain 1"/>
    <property type="match status" value="1"/>
</dbReference>
<accession>A0A0D2G0I9</accession>
<evidence type="ECO:0000256" key="3">
    <source>
        <dbReference type="ARBA" id="ARBA00013051"/>
    </source>
</evidence>
<dbReference type="PANTHER" id="PTHR43353:SF5">
    <property type="entry name" value="SUCCINATE-SEMIALDEHYDE DEHYDROGENASE, MITOCHONDRIAL"/>
    <property type="match status" value="1"/>
</dbReference>
<evidence type="ECO:0000259" key="12">
    <source>
        <dbReference type="Pfam" id="PF00171"/>
    </source>
</evidence>
<evidence type="ECO:0000256" key="7">
    <source>
        <dbReference type="ARBA" id="ARBA00050387"/>
    </source>
</evidence>
<gene>
    <name evidence="13" type="ORF">PV04_07871</name>
</gene>
<dbReference type="Proteomes" id="UP000054266">
    <property type="component" value="Unassembled WGS sequence"/>
</dbReference>
<keyword evidence="5 11" id="KW-0560">Oxidoreductase</keyword>
<dbReference type="InterPro" id="IPR016162">
    <property type="entry name" value="Ald_DH_N"/>
</dbReference>
<dbReference type="HOGENOM" id="CLU_005391_0_0_1"/>
<evidence type="ECO:0000313" key="13">
    <source>
        <dbReference type="EMBL" id="KIW65629.1"/>
    </source>
</evidence>
<reference evidence="13 14" key="1">
    <citation type="submission" date="2015-01" db="EMBL/GenBank/DDBJ databases">
        <title>The Genome Sequence of Capronia semiimmersa CBS27337.</title>
        <authorList>
            <consortium name="The Broad Institute Genomics Platform"/>
            <person name="Cuomo C."/>
            <person name="de Hoog S."/>
            <person name="Gorbushina A."/>
            <person name="Stielow B."/>
            <person name="Teixiera M."/>
            <person name="Abouelleil A."/>
            <person name="Chapman S.B."/>
            <person name="Priest M."/>
            <person name="Young S.K."/>
            <person name="Wortman J."/>
            <person name="Nusbaum C."/>
            <person name="Birren B."/>
        </authorList>
    </citation>
    <scope>NUCLEOTIDE SEQUENCE [LARGE SCALE GENOMIC DNA]</scope>
    <source>
        <strain evidence="13 14">CBS 27337</strain>
    </source>
</reference>
<evidence type="ECO:0000256" key="1">
    <source>
        <dbReference type="ARBA" id="ARBA00005176"/>
    </source>
</evidence>
<dbReference type="PANTHER" id="PTHR43353">
    <property type="entry name" value="SUCCINATE-SEMIALDEHYDE DEHYDROGENASE, MITOCHONDRIAL"/>
    <property type="match status" value="1"/>
</dbReference>